<evidence type="ECO:0000313" key="1">
    <source>
        <dbReference type="EMBL" id="CAB4942097.1"/>
    </source>
</evidence>
<name>A0A6J7JGZ8_9ZZZZ</name>
<gene>
    <name evidence="1" type="ORF">UFOPK3662_01966</name>
</gene>
<dbReference type="AlphaFoldDB" id="A0A6J7JGZ8"/>
<organism evidence="1">
    <name type="scientific">freshwater metagenome</name>
    <dbReference type="NCBI Taxonomy" id="449393"/>
    <lineage>
        <taxon>unclassified sequences</taxon>
        <taxon>metagenomes</taxon>
        <taxon>ecological metagenomes</taxon>
    </lineage>
</organism>
<sequence>MDNEFPIGLHDVQLRRELVAKGWTDRDIARAVSSGVIHRLRYGAYVDAARWRSLDDDRDRHRARARAVLRTAHPSSVLTHQSAMAEHIGSLWRLNLDDVSLTRTDGISGRREAGIVHHSGELHLEHLTVRHGVPVSTPARAAIEVLTTTDAELGFCLLNALLHSGKASLDEVRVVASQTEHWPNTLGVRIALGLADARLSSIAESRTLYLLHREGVPLPVPQVDVHDALGRLLGRVDFLWPKHAVFLEFDGRIKYEIHRRPGESLGDYLMREKRREERICQETGWICIRIGWADLEDPHELARRIRAILAKRATAA</sequence>
<reference evidence="1" key="1">
    <citation type="submission" date="2020-05" db="EMBL/GenBank/DDBJ databases">
        <authorList>
            <person name="Chiriac C."/>
            <person name="Salcher M."/>
            <person name="Ghai R."/>
            <person name="Kavagutti S V."/>
        </authorList>
    </citation>
    <scope>NUCLEOTIDE SEQUENCE</scope>
</reference>
<accession>A0A6J7JGZ8</accession>
<dbReference type="EMBL" id="CAFBMW010000015">
    <property type="protein sequence ID" value="CAB4942097.1"/>
    <property type="molecule type" value="Genomic_DNA"/>
</dbReference>
<proteinExistence type="predicted"/>
<protein>
    <submittedName>
        <fullName evidence="1">Unannotated protein</fullName>
    </submittedName>
</protein>